<accession>A0A060N557</accession>
<dbReference type="EMBL" id="BA000059">
    <property type="protein sequence ID" value="BAO05027.1"/>
    <property type="molecule type" value="Genomic_DNA"/>
</dbReference>
<reference evidence="2" key="1">
    <citation type="submission" date="2013-10" db="EMBL/GenBank/DDBJ databases">
        <title>Draft genome sequence of Clostridium botulinum type B strain Osaka05.</title>
        <authorList>
            <person name="Sakaguchi Y."/>
            <person name="Hosomi K."/>
            <person name="Uchiyama J."/>
            <person name="Ogura Y."/>
            <person name="Sakaguchi M."/>
            <person name="Kohda T."/>
            <person name="Mukamoto M."/>
            <person name="Misawa N."/>
            <person name="Matsuzaki S."/>
            <person name="Hayashi T."/>
            <person name="Kozaki S."/>
        </authorList>
    </citation>
    <scope>NUCLEOTIDE SEQUENCE</scope>
    <source>
        <strain evidence="2">Osaka05</strain>
    </source>
</reference>
<feature type="transmembrane region" description="Helical" evidence="1">
    <location>
        <begin position="6"/>
        <end position="24"/>
    </location>
</feature>
<dbReference type="RefSeq" id="WP_030032132.1">
    <property type="nucleotide sequence ID" value="NZ_BA000059.1"/>
</dbReference>
<name>A0A060N557_CLOBO</name>
<gene>
    <name evidence="2" type="ORF">CBO05P2_002</name>
</gene>
<protein>
    <submittedName>
        <fullName evidence="2">Uncharacterized protein</fullName>
    </submittedName>
</protein>
<feature type="transmembrane region" description="Helical" evidence="1">
    <location>
        <begin position="93"/>
        <end position="112"/>
    </location>
</feature>
<dbReference type="AlphaFoldDB" id="A0A060N557"/>
<dbReference type="Proteomes" id="UP000054164">
    <property type="component" value="Unassembled WGS sequence"/>
</dbReference>
<feature type="transmembrane region" description="Helical" evidence="1">
    <location>
        <begin position="239"/>
        <end position="258"/>
    </location>
</feature>
<feature type="transmembrane region" description="Helical" evidence="1">
    <location>
        <begin position="278"/>
        <end position="295"/>
    </location>
</feature>
<sequence>MNNNLMIYTSILTSVSIFICLQMLDKINIKKFFFIKNIDKSIILSKIQRRIENRLNLFTIDINKSKTVSYLIIELILFNSIINIILSFFINDIWYTSLLNIILSSAIPIVITKNIMENKYRKVIKELNNAFTELQYWLFRTNNVVETINKTSENLTDTIKKPFLTLSLYLNSDDSKKAFSTFKDTFKNIYVNQLTEILESYLEFGGNIEQLNIQITDINTTMQSENMFYKRITERLFKFKLASIVMIICSFVSRNLLLKLFPAELLQQTGISISTSKFTFIALYFILLYFVIDLLERF</sequence>
<organism evidence="2">
    <name type="scientific">Clostridium botulinum B str. Osaka05</name>
    <dbReference type="NCBI Taxonomy" id="1407017"/>
    <lineage>
        <taxon>Bacteria</taxon>
        <taxon>Bacillati</taxon>
        <taxon>Bacillota</taxon>
        <taxon>Clostridia</taxon>
        <taxon>Eubacteriales</taxon>
        <taxon>Clostridiaceae</taxon>
        <taxon>Clostridium</taxon>
    </lineage>
</organism>
<proteinExistence type="predicted"/>
<feature type="transmembrane region" description="Helical" evidence="1">
    <location>
        <begin position="68"/>
        <end position="87"/>
    </location>
</feature>
<evidence type="ECO:0000256" key="1">
    <source>
        <dbReference type="SAM" id="Phobius"/>
    </source>
</evidence>
<dbReference type="HOGENOM" id="CLU_932857_0_0_9"/>
<keyword evidence="1" id="KW-0472">Membrane</keyword>
<keyword evidence="1" id="KW-1133">Transmembrane helix</keyword>
<keyword evidence="1" id="KW-0812">Transmembrane</keyword>
<evidence type="ECO:0000313" key="2">
    <source>
        <dbReference type="EMBL" id="BAO05027.1"/>
    </source>
</evidence>